<gene>
    <name evidence="9" type="ORF">V0U79_08290</name>
</gene>
<keyword evidence="4" id="KW-1003">Cell membrane</keyword>
<feature type="transmembrane region" description="Helical" evidence="8">
    <location>
        <begin position="205"/>
        <end position="225"/>
    </location>
</feature>
<proteinExistence type="inferred from homology"/>
<dbReference type="EMBL" id="JAZDRP010000004">
    <property type="protein sequence ID" value="MEE2526363.1"/>
    <property type="molecule type" value="Genomic_DNA"/>
</dbReference>
<dbReference type="InterPro" id="IPR002549">
    <property type="entry name" value="AI-2E-like"/>
</dbReference>
<feature type="transmembrane region" description="Helical" evidence="8">
    <location>
        <begin position="296"/>
        <end position="329"/>
    </location>
</feature>
<feature type="transmembrane region" description="Helical" evidence="8">
    <location>
        <begin position="145"/>
        <end position="163"/>
    </location>
</feature>
<comment type="similarity">
    <text evidence="2">Belongs to the autoinducer-2 exporter (AI-2E) (TC 2.A.86) family.</text>
</comment>
<dbReference type="Proteomes" id="UP001354971">
    <property type="component" value="Unassembled WGS sequence"/>
</dbReference>
<evidence type="ECO:0000256" key="4">
    <source>
        <dbReference type="ARBA" id="ARBA00022475"/>
    </source>
</evidence>
<dbReference type="Pfam" id="PF01594">
    <property type="entry name" value="AI-2E_transport"/>
    <property type="match status" value="1"/>
</dbReference>
<name>A0ABU7LR26_9PROT</name>
<reference evidence="9 10" key="1">
    <citation type="submission" date="2024-01" db="EMBL/GenBank/DDBJ databases">
        <title>Hyphobacterium bacterium isolated from marine sediment.</title>
        <authorList>
            <person name="Zhao S."/>
        </authorList>
    </citation>
    <scope>NUCLEOTIDE SEQUENCE [LARGE SCALE GENOMIC DNA]</scope>
    <source>
        <strain evidence="10">HN65</strain>
    </source>
</reference>
<dbReference type="PANTHER" id="PTHR21716">
    <property type="entry name" value="TRANSMEMBRANE PROTEIN"/>
    <property type="match status" value="1"/>
</dbReference>
<keyword evidence="3" id="KW-0813">Transport</keyword>
<evidence type="ECO:0000256" key="8">
    <source>
        <dbReference type="SAM" id="Phobius"/>
    </source>
</evidence>
<feature type="transmembrane region" description="Helical" evidence="8">
    <location>
        <begin position="29"/>
        <end position="46"/>
    </location>
</feature>
<accession>A0ABU7LR26</accession>
<feature type="transmembrane region" description="Helical" evidence="8">
    <location>
        <begin position="262"/>
        <end position="284"/>
    </location>
</feature>
<evidence type="ECO:0000256" key="5">
    <source>
        <dbReference type="ARBA" id="ARBA00022692"/>
    </source>
</evidence>
<feature type="transmembrane region" description="Helical" evidence="8">
    <location>
        <begin position="7"/>
        <end position="23"/>
    </location>
</feature>
<evidence type="ECO:0000256" key="1">
    <source>
        <dbReference type="ARBA" id="ARBA00004651"/>
    </source>
</evidence>
<feature type="transmembrane region" description="Helical" evidence="8">
    <location>
        <begin position="58"/>
        <end position="85"/>
    </location>
</feature>
<evidence type="ECO:0000256" key="7">
    <source>
        <dbReference type="ARBA" id="ARBA00023136"/>
    </source>
</evidence>
<organism evidence="9 10">
    <name type="scientific">Hyphobacterium lacteum</name>
    <dbReference type="NCBI Taxonomy" id="3116575"/>
    <lineage>
        <taxon>Bacteria</taxon>
        <taxon>Pseudomonadati</taxon>
        <taxon>Pseudomonadota</taxon>
        <taxon>Alphaproteobacteria</taxon>
        <taxon>Maricaulales</taxon>
        <taxon>Maricaulaceae</taxon>
        <taxon>Hyphobacterium</taxon>
    </lineage>
</organism>
<feature type="transmembrane region" description="Helical" evidence="8">
    <location>
        <begin position="231"/>
        <end position="255"/>
    </location>
</feature>
<evidence type="ECO:0000256" key="2">
    <source>
        <dbReference type="ARBA" id="ARBA00009773"/>
    </source>
</evidence>
<comment type="caution">
    <text evidence="9">The sequence shown here is derived from an EMBL/GenBank/DDBJ whole genome shotgun (WGS) entry which is preliminary data.</text>
</comment>
<evidence type="ECO:0000313" key="10">
    <source>
        <dbReference type="Proteomes" id="UP001354971"/>
    </source>
</evidence>
<keyword evidence="6 8" id="KW-1133">Transmembrane helix</keyword>
<evidence type="ECO:0000256" key="6">
    <source>
        <dbReference type="ARBA" id="ARBA00022989"/>
    </source>
</evidence>
<keyword evidence="10" id="KW-1185">Reference proteome</keyword>
<comment type="subcellular location">
    <subcellularLocation>
        <location evidence="1">Cell membrane</location>
        <topology evidence="1">Multi-pass membrane protein</topology>
    </subcellularLocation>
</comment>
<evidence type="ECO:0000313" key="9">
    <source>
        <dbReference type="EMBL" id="MEE2526363.1"/>
    </source>
</evidence>
<dbReference type="RefSeq" id="WP_330199026.1">
    <property type="nucleotide sequence ID" value="NZ_JAZDRP010000004.1"/>
</dbReference>
<dbReference type="PANTHER" id="PTHR21716:SF53">
    <property type="entry name" value="PERMEASE PERM-RELATED"/>
    <property type="match status" value="1"/>
</dbReference>
<keyword evidence="5 8" id="KW-0812">Transmembrane</keyword>
<protein>
    <submittedName>
        <fullName evidence="9">AI-2E family transporter</fullName>
    </submittedName>
</protein>
<keyword evidence="7 8" id="KW-0472">Membrane</keyword>
<evidence type="ECO:0000256" key="3">
    <source>
        <dbReference type="ARBA" id="ARBA00022448"/>
    </source>
</evidence>
<sequence>MKLTLDARFAFVALLVLALAWALRAAGDVLLPFLLAGFLAVILEPLTRRMCKMGAPRFVAALISTLIAVLIIAGPIVAIMPIVIIEGRDLIARLPALIDNLLAGAHTLAGGMGLELPEISLQTFTGDTNPVQAIGSRVARSVSGAISGVLLTFLTPVALFFFLKDWPGISKTLGDLPPRRYSDELRRFGRETNIQLSRYVRGQSLVIIVQAIYHAAALAAVGLNYSVAIGILTGLSAIIPVVGNLVMFSLAMLVAISQYDSIWPILAVVAVYGTAQILETVWLAPKLVGGQLKLHPLWIMAGLLIGGALFGFLGALLALPMVAVGSVVAKHGLEIWRNSEFYKQPDPSKTAK</sequence>